<dbReference type="PRINTS" id="PR00111">
    <property type="entry name" value="ABHYDROLASE"/>
</dbReference>
<feature type="domain" description="AB hydrolase-1" evidence="1">
    <location>
        <begin position="27"/>
        <end position="271"/>
    </location>
</feature>
<dbReference type="RefSeq" id="WP_110781464.1">
    <property type="nucleotide sequence ID" value="NZ_QJTI01000016.1"/>
</dbReference>
<sequence>MSVPESRFYQSHGLNLHYADWGNDGAPPLLLAHGGRDHGRSWDRIATALQPHYHVLAPDLRGHGDSDWTRGGSYSLPEYVYDLRRLAQQLGDAPLTLIGHSMGGMVASVYAGAFPAGVAKLVIIDGITVLPSTARTPAPERLGKWVSDLERLEQRTPRRFATLADAAAQLRLRNPRLAPELADHLAKHGTRLHDDGRYGWKFDPCQRVMAPHRLWPQDYIEFWTKISCPTLLLRGADSALGDPAAAGITRYFHNAHVETISNAGHWLHHDQPQHTIELICRFLGQPAPAL</sequence>
<dbReference type="PANTHER" id="PTHR43798">
    <property type="entry name" value="MONOACYLGLYCEROL LIPASE"/>
    <property type="match status" value="1"/>
</dbReference>
<proteinExistence type="predicted"/>
<dbReference type="InterPro" id="IPR050266">
    <property type="entry name" value="AB_hydrolase_sf"/>
</dbReference>
<dbReference type="Proteomes" id="UP000248148">
    <property type="component" value="Unassembled WGS sequence"/>
</dbReference>
<dbReference type="SUPFAM" id="SSF53474">
    <property type="entry name" value="alpha/beta-Hydrolases"/>
    <property type="match status" value="1"/>
</dbReference>
<dbReference type="PRINTS" id="PR00412">
    <property type="entry name" value="EPOXHYDRLASE"/>
</dbReference>
<name>A0A318TDQ1_9BRAD</name>
<dbReference type="OrthoDB" id="9808398at2"/>
<reference evidence="2 3" key="1">
    <citation type="submission" date="2018-06" db="EMBL/GenBank/DDBJ databases">
        <title>Genomic Encyclopedia of Archaeal and Bacterial Type Strains, Phase II (KMG-II): from individual species to whole genera.</title>
        <authorList>
            <person name="Goeker M."/>
        </authorList>
    </citation>
    <scope>NUCLEOTIDE SEQUENCE [LARGE SCALE GENOMIC DNA]</scope>
    <source>
        <strain evidence="2 3">JCM 11668</strain>
    </source>
</reference>
<dbReference type="Gene3D" id="3.40.50.1820">
    <property type="entry name" value="alpha/beta hydrolase"/>
    <property type="match status" value="1"/>
</dbReference>
<dbReference type="EMBL" id="QJTI01000016">
    <property type="protein sequence ID" value="PYF01927.1"/>
    <property type="molecule type" value="Genomic_DNA"/>
</dbReference>
<evidence type="ECO:0000313" key="2">
    <source>
        <dbReference type="EMBL" id="PYF01927.1"/>
    </source>
</evidence>
<dbReference type="InterPro" id="IPR000639">
    <property type="entry name" value="Epox_hydrolase-like"/>
</dbReference>
<evidence type="ECO:0000259" key="1">
    <source>
        <dbReference type="Pfam" id="PF00561"/>
    </source>
</evidence>
<evidence type="ECO:0000313" key="3">
    <source>
        <dbReference type="Proteomes" id="UP000248148"/>
    </source>
</evidence>
<dbReference type="PANTHER" id="PTHR43798:SF33">
    <property type="entry name" value="HYDROLASE, PUTATIVE (AFU_ORTHOLOGUE AFUA_2G14860)-RELATED"/>
    <property type="match status" value="1"/>
</dbReference>
<organism evidence="2 3">
    <name type="scientific">Rhodopseudomonas faecalis</name>
    <dbReference type="NCBI Taxonomy" id="99655"/>
    <lineage>
        <taxon>Bacteria</taxon>
        <taxon>Pseudomonadati</taxon>
        <taxon>Pseudomonadota</taxon>
        <taxon>Alphaproteobacteria</taxon>
        <taxon>Hyphomicrobiales</taxon>
        <taxon>Nitrobacteraceae</taxon>
        <taxon>Rhodopseudomonas</taxon>
    </lineage>
</organism>
<dbReference type="AlphaFoldDB" id="A0A318TDQ1"/>
<dbReference type="InterPro" id="IPR029058">
    <property type="entry name" value="AB_hydrolase_fold"/>
</dbReference>
<accession>A0A318TDQ1</accession>
<gene>
    <name evidence="2" type="ORF">BJ122_11659</name>
</gene>
<comment type="caution">
    <text evidence="2">The sequence shown here is derived from an EMBL/GenBank/DDBJ whole genome shotgun (WGS) entry which is preliminary data.</text>
</comment>
<dbReference type="GO" id="GO:0016020">
    <property type="term" value="C:membrane"/>
    <property type="evidence" value="ECO:0007669"/>
    <property type="project" value="TreeGrafter"/>
</dbReference>
<keyword evidence="3" id="KW-1185">Reference proteome</keyword>
<dbReference type="GO" id="GO:0003824">
    <property type="term" value="F:catalytic activity"/>
    <property type="evidence" value="ECO:0007669"/>
    <property type="project" value="InterPro"/>
</dbReference>
<dbReference type="Pfam" id="PF00561">
    <property type="entry name" value="Abhydrolase_1"/>
    <property type="match status" value="1"/>
</dbReference>
<protein>
    <submittedName>
        <fullName evidence="2">Pimeloyl-ACP methyl ester carboxylesterase</fullName>
    </submittedName>
</protein>
<dbReference type="InterPro" id="IPR000073">
    <property type="entry name" value="AB_hydrolase_1"/>
</dbReference>